<keyword evidence="1" id="KW-0472">Membrane</keyword>
<organism evidence="2 3">
    <name type="scientific">Acinetobacter calcoaceticus</name>
    <dbReference type="NCBI Taxonomy" id="471"/>
    <lineage>
        <taxon>Bacteria</taxon>
        <taxon>Pseudomonadati</taxon>
        <taxon>Pseudomonadota</taxon>
        <taxon>Gammaproteobacteria</taxon>
        <taxon>Moraxellales</taxon>
        <taxon>Moraxellaceae</taxon>
        <taxon>Acinetobacter</taxon>
        <taxon>Acinetobacter calcoaceticus/baumannii complex</taxon>
    </lineage>
</organism>
<reference evidence="2 3" key="1">
    <citation type="submission" date="2019-03" db="EMBL/GenBank/DDBJ databases">
        <title>Genomic analyses of the natural microbiome of Caenorhabditis elegans.</title>
        <authorList>
            <person name="Samuel B."/>
        </authorList>
    </citation>
    <scope>NUCLEOTIDE SEQUENCE [LARGE SCALE GENOMIC DNA]</scope>
    <source>
        <strain evidence="2 3">JUb89</strain>
    </source>
</reference>
<name>A0A4R1Y2I1_ACICA</name>
<feature type="transmembrane region" description="Helical" evidence="1">
    <location>
        <begin position="6"/>
        <end position="24"/>
    </location>
</feature>
<keyword evidence="1" id="KW-1133">Transmembrane helix</keyword>
<keyword evidence="3" id="KW-1185">Reference proteome</keyword>
<comment type="caution">
    <text evidence="2">The sequence shown here is derived from an EMBL/GenBank/DDBJ whole genome shotgun (WGS) entry which is preliminary data.</text>
</comment>
<accession>A0A4R1Y2I1</accession>
<dbReference type="Proteomes" id="UP000294963">
    <property type="component" value="Unassembled WGS sequence"/>
</dbReference>
<evidence type="ECO:0000256" key="1">
    <source>
        <dbReference type="SAM" id="Phobius"/>
    </source>
</evidence>
<dbReference type="AlphaFoldDB" id="A0A4R1Y2I1"/>
<dbReference type="EMBL" id="SLVJ01000002">
    <property type="protein sequence ID" value="TCM69771.1"/>
    <property type="molecule type" value="Genomic_DNA"/>
</dbReference>
<gene>
    <name evidence="2" type="ORF">EC844_10230</name>
</gene>
<protein>
    <submittedName>
        <fullName evidence="2">Uncharacterized protein</fullName>
    </submittedName>
</protein>
<keyword evidence="1" id="KW-0812">Transmembrane</keyword>
<sequence>MALAGVVMILVSIMIIFLLFRFYIKINQSLTEATDSTADVEVPIFYSSIPSQLHTSTQSLSVGAERRFEVDASQTALLRIDLNRNGFKKFAQSFHLNCSAAICTDSEGGKAKLYVGIKQVAGDNRYIPIRLHLARAELLLNDCYHFTASTVDGDFEKLSIYQSWIGPSTKPLSVREGYLCYLNQIQYLLNLGWKNYYSPSAVRYARCDNLRRIYQDRQCIAPEQLLSYAQFEEVMARGDKTLVFNLYLDQTVMRIILLNNFSALIEIFDLKYSAEPNHDDQHSLKKMKLSFDHTDILYVKDSSAALRKKRERAAGKQGYQIDEQYRDPA</sequence>
<evidence type="ECO:0000313" key="3">
    <source>
        <dbReference type="Proteomes" id="UP000294963"/>
    </source>
</evidence>
<evidence type="ECO:0000313" key="2">
    <source>
        <dbReference type="EMBL" id="TCM69771.1"/>
    </source>
</evidence>
<proteinExistence type="predicted"/>